<name>A0A9N9Y2Z7_9HYPO</name>
<keyword evidence="2" id="KW-0645">Protease</keyword>
<dbReference type="Proteomes" id="UP000754883">
    <property type="component" value="Unassembled WGS sequence"/>
</dbReference>
<feature type="active site" description="Proton acceptor" evidence="6">
    <location>
        <position position="224"/>
    </location>
</feature>
<evidence type="ECO:0000313" key="10">
    <source>
        <dbReference type="EMBL" id="CAG9983541.1"/>
    </source>
</evidence>
<gene>
    <name evidence="10" type="ORF">CBYS24578_00015824</name>
</gene>
<feature type="binding site" evidence="7">
    <location>
        <position position="190"/>
    </location>
    <ligand>
        <name>Zn(2+)</name>
        <dbReference type="ChEBI" id="CHEBI:29105"/>
        <label>2</label>
    </ligand>
</feature>
<feature type="active site" evidence="6">
    <location>
        <position position="157"/>
    </location>
</feature>
<keyword evidence="8" id="KW-0732">Signal</keyword>
<evidence type="ECO:0000256" key="5">
    <source>
        <dbReference type="ARBA" id="ARBA00022833"/>
    </source>
</evidence>
<feature type="binding site" evidence="7">
    <location>
        <position position="544"/>
    </location>
    <ligand>
        <name>Zn(2+)</name>
        <dbReference type="ChEBI" id="CHEBI:29105"/>
        <label>1</label>
    </ligand>
</feature>
<dbReference type="GO" id="GO:0046872">
    <property type="term" value="F:metal ion binding"/>
    <property type="evidence" value="ECO:0007669"/>
    <property type="project" value="UniProtKB-KW"/>
</dbReference>
<dbReference type="InterPro" id="IPR017141">
    <property type="entry name" value="Pept_M20_carboxypep"/>
</dbReference>
<dbReference type="InterPro" id="IPR036264">
    <property type="entry name" value="Bact_exopeptidase_dim_dom"/>
</dbReference>
<dbReference type="InterPro" id="IPR047177">
    <property type="entry name" value="Pept_M20A"/>
</dbReference>
<evidence type="ECO:0000313" key="11">
    <source>
        <dbReference type="Proteomes" id="UP000754883"/>
    </source>
</evidence>
<comment type="similarity">
    <text evidence="1">Belongs to the peptidase M20A family.</text>
</comment>
<dbReference type="InterPro" id="IPR001261">
    <property type="entry name" value="ArgE/DapE_CS"/>
</dbReference>
<dbReference type="PROSITE" id="PS51257">
    <property type="entry name" value="PROKAR_LIPOPROTEIN"/>
    <property type="match status" value="1"/>
</dbReference>
<evidence type="ECO:0000256" key="8">
    <source>
        <dbReference type="SAM" id="SignalP"/>
    </source>
</evidence>
<protein>
    <recommendedName>
        <fullName evidence="9">Peptidase M20 dimerisation domain-containing protein</fullName>
    </recommendedName>
</protein>
<dbReference type="InterPro" id="IPR002933">
    <property type="entry name" value="Peptidase_M20"/>
</dbReference>
<dbReference type="AlphaFoldDB" id="A0A9N9Y2Z7"/>
<keyword evidence="3 7" id="KW-0479">Metal-binding</keyword>
<accession>A0A9N9Y2Z7</accession>
<feature type="binding site" evidence="7">
    <location>
        <position position="190"/>
    </location>
    <ligand>
        <name>Zn(2+)</name>
        <dbReference type="ChEBI" id="CHEBI:29105"/>
        <label>1</label>
    </ligand>
</feature>
<dbReference type="SUPFAM" id="SSF53187">
    <property type="entry name" value="Zn-dependent exopeptidases"/>
    <property type="match status" value="1"/>
</dbReference>
<comment type="caution">
    <text evidence="10">The sequence shown here is derived from an EMBL/GenBank/DDBJ whole genome shotgun (WGS) entry which is preliminary data.</text>
</comment>
<feature type="binding site" evidence="7">
    <location>
        <position position="225"/>
    </location>
    <ligand>
        <name>Zn(2+)</name>
        <dbReference type="ChEBI" id="CHEBI:29105"/>
        <label>1</label>
    </ligand>
</feature>
<reference evidence="10 11" key="2">
    <citation type="submission" date="2021-10" db="EMBL/GenBank/DDBJ databases">
        <authorList>
            <person name="Piombo E."/>
        </authorList>
    </citation>
    <scope>NUCLEOTIDE SEQUENCE [LARGE SCALE GENOMIC DNA]</scope>
</reference>
<keyword evidence="4" id="KW-0378">Hydrolase</keyword>
<feature type="domain" description="Peptidase M20 dimerisation" evidence="9">
    <location>
        <begin position="278"/>
        <end position="426"/>
    </location>
</feature>
<dbReference type="EMBL" id="CABFNO020001364">
    <property type="protein sequence ID" value="CAG9983541.1"/>
    <property type="molecule type" value="Genomic_DNA"/>
</dbReference>
<dbReference type="PANTHER" id="PTHR45962">
    <property type="entry name" value="N-FATTY-ACYL-AMINO ACID SYNTHASE/HYDROLASE PM20D1"/>
    <property type="match status" value="1"/>
</dbReference>
<dbReference type="Pfam" id="PF01546">
    <property type="entry name" value="Peptidase_M20"/>
    <property type="match status" value="1"/>
</dbReference>
<feature type="binding site" evidence="7">
    <location>
        <position position="155"/>
    </location>
    <ligand>
        <name>Zn(2+)</name>
        <dbReference type="ChEBI" id="CHEBI:29105"/>
        <label>2</label>
    </ligand>
</feature>
<feature type="signal peptide" evidence="8">
    <location>
        <begin position="1"/>
        <end position="25"/>
    </location>
</feature>
<evidence type="ECO:0000256" key="1">
    <source>
        <dbReference type="ARBA" id="ARBA00006247"/>
    </source>
</evidence>
<evidence type="ECO:0000256" key="2">
    <source>
        <dbReference type="ARBA" id="ARBA00022670"/>
    </source>
</evidence>
<dbReference type="Pfam" id="PF07687">
    <property type="entry name" value="M20_dimer"/>
    <property type="match status" value="1"/>
</dbReference>
<dbReference type="Gene3D" id="3.30.70.360">
    <property type="match status" value="1"/>
</dbReference>
<proteinExistence type="inferred from homology"/>
<evidence type="ECO:0000256" key="6">
    <source>
        <dbReference type="PIRSR" id="PIRSR037217-1"/>
    </source>
</evidence>
<organism evidence="10 11">
    <name type="scientific">Clonostachys byssicola</name>
    <dbReference type="NCBI Taxonomy" id="160290"/>
    <lineage>
        <taxon>Eukaryota</taxon>
        <taxon>Fungi</taxon>
        <taxon>Dikarya</taxon>
        <taxon>Ascomycota</taxon>
        <taxon>Pezizomycotina</taxon>
        <taxon>Sordariomycetes</taxon>
        <taxon>Hypocreomycetidae</taxon>
        <taxon>Hypocreales</taxon>
        <taxon>Bionectriaceae</taxon>
        <taxon>Clonostachys</taxon>
    </lineage>
</organism>
<dbReference type="GO" id="GO:0051603">
    <property type="term" value="P:proteolysis involved in protein catabolic process"/>
    <property type="evidence" value="ECO:0007669"/>
    <property type="project" value="TreeGrafter"/>
</dbReference>
<keyword evidence="5 7" id="KW-0862">Zinc</keyword>
<dbReference type="Gene3D" id="3.40.630.10">
    <property type="entry name" value="Zn peptidases"/>
    <property type="match status" value="1"/>
</dbReference>
<dbReference type="GO" id="GO:0000328">
    <property type="term" value="C:fungal-type vacuole lumen"/>
    <property type="evidence" value="ECO:0007669"/>
    <property type="project" value="TreeGrafter"/>
</dbReference>
<dbReference type="PIRSF" id="PIRSF037217">
    <property type="entry name" value="Carboxypeptidase_S"/>
    <property type="match status" value="1"/>
</dbReference>
<feature type="binding site" evidence="7">
    <location>
        <position position="253"/>
    </location>
    <ligand>
        <name>Zn(2+)</name>
        <dbReference type="ChEBI" id="CHEBI:29105"/>
        <label>2</label>
    </ligand>
</feature>
<dbReference type="InterPro" id="IPR011650">
    <property type="entry name" value="Peptidase_M20_dimer"/>
</dbReference>
<dbReference type="SUPFAM" id="SSF55031">
    <property type="entry name" value="Bacterial exopeptidase dimerisation domain"/>
    <property type="match status" value="1"/>
</dbReference>
<keyword evidence="11" id="KW-1185">Reference proteome</keyword>
<evidence type="ECO:0000256" key="3">
    <source>
        <dbReference type="ARBA" id="ARBA00022723"/>
    </source>
</evidence>
<dbReference type="Gene3D" id="1.10.150.900">
    <property type="match status" value="1"/>
</dbReference>
<sequence length="591" mass="66368">MASKSLFKVPSMAFGLLACLRNAHGAALEPRSSRDDFEQVSWPSQRCKLTGPIYPDNDSLPSADELFDSPSAFKKQLERHRDIVEVDSICYDDLGPIGEDKRWESFDELQEVLKRSYPLMHDENYVQFEKVNTYGLVYTIQGASEELAPILLTAHQDVVPVGDEADWTYPPFSAEYDEKTDWLWGRGAADDKNRLTALMSVFEELLTADWQPQRGFVLALGFDEECSGLRGARNINDVLIDKYGQNGFGAVIDEGGLGIIDLDFGRDPPVRYALPAVTEKGFVNIWLDLQVKGGHSSTPTPHTGIGIMSQMVVELENNPYYPKVEWNSPVHKSLQCLARYSPNAFPAITHLVDHGNLYQLAEVIASLDLSAAALVQTTQAIDIIYGGDKINSLPEYTTVGINYRVAPQDSVLDIQHNVVKHVNKIVEKFGLDVNAYEGDDEYHRYATSLGGGHHRKPRRGIDYEGTLTIRAEKKFNGAPVSPTDDKVWRIFAGTIEATFKERGITVVPTGVIMTGNTDTKHYLKLSKNVYRWNPHPAFDIENIHAVDERLKMSAHIGVAKFYYNLILNFDEARDLLRSSQQDQQQQQQQEL</sequence>
<evidence type="ECO:0000256" key="7">
    <source>
        <dbReference type="PIRSR" id="PIRSR037217-2"/>
    </source>
</evidence>
<dbReference type="OrthoDB" id="3064516at2759"/>
<feature type="chain" id="PRO_5040220101" description="Peptidase M20 dimerisation domain-containing protein" evidence="8">
    <location>
        <begin position="26"/>
        <end position="591"/>
    </location>
</feature>
<dbReference type="PROSITE" id="PS00758">
    <property type="entry name" value="ARGE_DAPE_CPG2_1"/>
    <property type="match status" value="1"/>
</dbReference>
<evidence type="ECO:0000259" key="9">
    <source>
        <dbReference type="Pfam" id="PF07687"/>
    </source>
</evidence>
<evidence type="ECO:0000256" key="4">
    <source>
        <dbReference type="ARBA" id="ARBA00022801"/>
    </source>
</evidence>
<dbReference type="GO" id="GO:0004181">
    <property type="term" value="F:metallocarboxypeptidase activity"/>
    <property type="evidence" value="ECO:0007669"/>
    <property type="project" value="InterPro"/>
</dbReference>
<dbReference type="PANTHER" id="PTHR45962:SF1">
    <property type="entry name" value="N-FATTY-ACYL-AMINO ACID SYNTHASE_HYDROLASE PM20D1"/>
    <property type="match status" value="1"/>
</dbReference>
<dbReference type="CDD" id="cd05674">
    <property type="entry name" value="M20_yscS"/>
    <property type="match status" value="1"/>
</dbReference>
<reference evidence="11" key="1">
    <citation type="submission" date="2019-06" db="EMBL/GenBank/DDBJ databases">
        <authorList>
            <person name="Broberg M."/>
        </authorList>
    </citation>
    <scope>NUCLEOTIDE SEQUENCE [LARGE SCALE GENOMIC DNA]</scope>
</reference>